<dbReference type="EMBL" id="KV426065">
    <property type="protein sequence ID" value="KZV89724.1"/>
    <property type="molecule type" value="Genomic_DNA"/>
</dbReference>
<name>A0A165FYQ3_EXIGL</name>
<reference evidence="1 2" key="1">
    <citation type="journal article" date="2016" name="Mol. Biol. Evol.">
        <title>Comparative Genomics of Early-Diverging Mushroom-Forming Fungi Provides Insights into the Origins of Lignocellulose Decay Capabilities.</title>
        <authorList>
            <person name="Nagy L.G."/>
            <person name="Riley R."/>
            <person name="Tritt A."/>
            <person name="Adam C."/>
            <person name="Daum C."/>
            <person name="Floudas D."/>
            <person name="Sun H."/>
            <person name="Yadav J.S."/>
            <person name="Pangilinan J."/>
            <person name="Larsson K.H."/>
            <person name="Matsuura K."/>
            <person name="Barry K."/>
            <person name="Labutti K."/>
            <person name="Kuo R."/>
            <person name="Ohm R.A."/>
            <person name="Bhattacharya S.S."/>
            <person name="Shirouzu T."/>
            <person name="Yoshinaga Y."/>
            <person name="Martin F.M."/>
            <person name="Grigoriev I.V."/>
            <person name="Hibbett D.S."/>
        </authorList>
    </citation>
    <scope>NUCLEOTIDE SEQUENCE [LARGE SCALE GENOMIC DNA]</scope>
    <source>
        <strain evidence="1 2">HHB12029</strain>
    </source>
</reference>
<dbReference type="InParanoid" id="A0A165FYQ3"/>
<gene>
    <name evidence="1" type="ORF">EXIGLDRAFT_771468</name>
</gene>
<dbReference type="AlphaFoldDB" id="A0A165FYQ3"/>
<evidence type="ECO:0000313" key="2">
    <source>
        <dbReference type="Proteomes" id="UP000077266"/>
    </source>
</evidence>
<dbReference type="Proteomes" id="UP000077266">
    <property type="component" value="Unassembled WGS sequence"/>
</dbReference>
<evidence type="ECO:0000313" key="1">
    <source>
        <dbReference type="EMBL" id="KZV89724.1"/>
    </source>
</evidence>
<dbReference type="InterPro" id="IPR027796">
    <property type="entry name" value="OTT_1508_deam-like"/>
</dbReference>
<sequence length="287" mass="31486">MVNSDYDKDAIYPENDEDGGSLVVRYLKTLCAWYDAATRIFEHIPKGVSLRVAHVRVNAVKSGITQSTTGDFITRYLETLTTPEHCARALAFFCSVGLTKLAKQGNVVKGPSDLPPFMPTSERTAQNFAKKATVHAEAALMGLMCLKRSGNTAYDTEGFENILKAKPTVIGVSKKCCRTCWILSQLLDADDAEADPSGKASVYLPGTHAMIYPWAPPEGIPLPILVQLRERLFSIFVRITCTHDTGLGSNQASPTLSQAPEPAVMVEPDEWAFETMIRVLCMRARSI</sequence>
<accession>A0A165FYQ3</accession>
<dbReference type="STRING" id="1314781.A0A165FYQ3"/>
<organism evidence="1 2">
    <name type="scientific">Exidia glandulosa HHB12029</name>
    <dbReference type="NCBI Taxonomy" id="1314781"/>
    <lineage>
        <taxon>Eukaryota</taxon>
        <taxon>Fungi</taxon>
        <taxon>Dikarya</taxon>
        <taxon>Basidiomycota</taxon>
        <taxon>Agaricomycotina</taxon>
        <taxon>Agaricomycetes</taxon>
        <taxon>Auriculariales</taxon>
        <taxon>Exidiaceae</taxon>
        <taxon>Exidia</taxon>
    </lineage>
</organism>
<protein>
    <submittedName>
        <fullName evidence="1">Uncharacterized protein</fullName>
    </submittedName>
</protein>
<keyword evidence="2" id="KW-1185">Reference proteome</keyword>
<dbReference type="Pfam" id="PF14441">
    <property type="entry name" value="OTT_1508_deam"/>
    <property type="match status" value="1"/>
</dbReference>
<proteinExistence type="predicted"/>
<dbReference type="OrthoDB" id="2757639at2759"/>